<dbReference type="InterPro" id="IPR002502">
    <property type="entry name" value="Amidase_domain"/>
</dbReference>
<comment type="caution">
    <text evidence="7">The sequence shown here is derived from an EMBL/GenBank/DDBJ whole genome shotgun (WGS) entry which is preliminary data.</text>
</comment>
<evidence type="ECO:0000256" key="5">
    <source>
        <dbReference type="SAM" id="MobiDB-lite"/>
    </source>
</evidence>
<evidence type="ECO:0000256" key="2">
    <source>
        <dbReference type="ARBA" id="ARBA00011901"/>
    </source>
</evidence>
<dbReference type="Pfam" id="PF01510">
    <property type="entry name" value="Amidase_2"/>
    <property type="match status" value="1"/>
</dbReference>
<evidence type="ECO:0000256" key="3">
    <source>
        <dbReference type="ARBA" id="ARBA00022801"/>
    </source>
</evidence>
<organism evidence="7 8">
    <name type="scientific">Lysobacter niastensis</name>
    <dbReference type="NCBI Taxonomy" id="380629"/>
    <lineage>
        <taxon>Bacteria</taxon>
        <taxon>Pseudomonadati</taxon>
        <taxon>Pseudomonadota</taxon>
        <taxon>Gammaproteobacteria</taxon>
        <taxon>Lysobacterales</taxon>
        <taxon>Lysobacteraceae</taxon>
        <taxon>Lysobacter</taxon>
    </lineage>
</organism>
<dbReference type="PANTHER" id="PTHR30417">
    <property type="entry name" value="N-ACETYLMURAMOYL-L-ALANINE AMIDASE AMID"/>
    <property type="match status" value="1"/>
</dbReference>
<reference evidence="7 8" key="1">
    <citation type="submission" date="2020-11" db="EMBL/GenBank/DDBJ databases">
        <title>Draft Genome Sequence and Secondary Metabolite Biosynthetic Potential of the Lysobacter niastensis Type strain DSM 18481.</title>
        <authorList>
            <person name="Turrini P."/>
            <person name="Artuso I."/>
            <person name="Tescari M."/>
            <person name="Lugli G.A."/>
            <person name="Frangipani E."/>
            <person name="Ventura M."/>
            <person name="Visca P."/>
        </authorList>
    </citation>
    <scope>NUCLEOTIDE SEQUENCE [LARGE SCALE GENOMIC DNA]</scope>
    <source>
        <strain evidence="7 8">DSM 18481</strain>
    </source>
</reference>
<accession>A0ABS0B3Y6</accession>
<dbReference type="Gene3D" id="3.40.80.10">
    <property type="entry name" value="Peptidoglycan recognition protein-like"/>
    <property type="match status" value="1"/>
</dbReference>
<evidence type="ECO:0000313" key="7">
    <source>
        <dbReference type="EMBL" id="MBF6023215.1"/>
    </source>
</evidence>
<dbReference type="SUPFAM" id="SSF55846">
    <property type="entry name" value="N-acetylmuramoyl-L-alanine amidase-like"/>
    <property type="match status" value="1"/>
</dbReference>
<keyword evidence="3" id="KW-0378">Hydrolase</keyword>
<evidence type="ECO:0000256" key="1">
    <source>
        <dbReference type="ARBA" id="ARBA00001561"/>
    </source>
</evidence>
<evidence type="ECO:0000313" key="8">
    <source>
        <dbReference type="Proteomes" id="UP001429984"/>
    </source>
</evidence>
<evidence type="ECO:0000256" key="4">
    <source>
        <dbReference type="ARBA" id="ARBA00023316"/>
    </source>
</evidence>
<protein>
    <recommendedName>
        <fullName evidence="2">N-acetylmuramoyl-L-alanine amidase</fullName>
        <ecNumber evidence="2">3.5.1.28</ecNumber>
    </recommendedName>
</protein>
<dbReference type="InterPro" id="IPR036505">
    <property type="entry name" value="Amidase/PGRP_sf"/>
</dbReference>
<gene>
    <name evidence="7" type="ORF">IU514_04140</name>
</gene>
<keyword evidence="4" id="KW-0961">Cell wall biogenesis/degradation</keyword>
<dbReference type="Proteomes" id="UP001429984">
    <property type="component" value="Unassembled WGS sequence"/>
</dbReference>
<name>A0ABS0B3Y6_9GAMM</name>
<dbReference type="EMBL" id="JADLZT010000002">
    <property type="protein sequence ID" value="MBF6023215.1"/>
    <property type="molecule type" value="Genomic_DNA"/>
</dbReference>
<comment type="catalytic activity">
    <reaction evidence="1">
        <text>Hydrolyzes the link between N-acetylmuramoyl residues and L-amino acid residues in certain cell-wall glycopeptides.</text>
        <dbReference type="EC" id="3.5.1.28"/>
    </reaction>
</comment>
<dbReference type="SMART" id="SM00644">
    <property type="entry name" value="Ami_2"/>
    <property type="match status" value="1"/>
</dbReference>
<feature type="domain" description="N-acetylmuramoyl-L-alanine amidase" evidence="6">
    <location>
        <begin position="38"/>
        <end position="180"/>
    </location>
</feature>
<dbReference type="RefSeq" id="WP_194929808.1">
    <property type="nucleotide sequence ID" value="NZ_JADLZT010000002.1"/>
</dbReference>
<sequence>MAAPRTYQFNLPTAGRPDDVMLEETWYPGIRPYWEGASSRRIYDPILGVRAVVIHATAGASSDGAVSVIRDRKASFHWLVPDENEPQHGQLVWACIPEARAAWHVRNTCSHADVWGGATKVNHWSLGIEVVNTQQASDPFSAWQVEATARIVRYCWAKYPNLKHVVSHARLDPSRRSDPGTAFDWDRFRQLVLAGNGHDVPRALAASTRATPRGKRAKKAGTSDGGCCP</sequence>
<dbReference type="PANTHER" id="PTHR30417:SF1">
    <property type="entry name" value="N-ACETYLMURAMOYL-L-ALANINE AMIDASE AMID"/>
    <property type="match status" value="1"/>
</dbReference>
<evidence type="ECO:0000259" key="6">
    <source>
        <dbReference type="SMART" id="SM00644"/>
    </source>
</evidence>
<keyword evidence="8" id="KW-1185">Reference proteome</keyword>
<dbReference type="InterPro" id="IPR051206">
    <property type="entry name" value="NAMLAA_amidase_2"/>
</dbReference>
<dbReference type="CDD" id="cd06583">
    <property type="entry name" value="PGRP"/>
    <property type="match status" value="1"/>
</dbReference>
<feature type="region of interest" description="Disordered" evidence="5">
    <location>
        <begin position="204"/>
        <end position="229"/>
    </location>
</feature>
<dbReference type="EC" id="3.5.1.28" evidence="2"/>
<proteinExistence type="predicted"/>